<reference evidence="2" key="1">
    <citation type="submission" date="2021-01" db="EMBL/GenBank/DDBJ databases">
        <authorList>
            <consortium name="Genoscope - CEA"/>
            <person name="William W."/>
        </authorList>
    </citation>
    <scope>NUCLEOTIDE SEQUENCE</scope>
</reference>
<dbReference type="OrthoDB" id="10605285at2759"/>
<protein>
    <submittedName>
        <fullName evidence="2">Uncharacterized protein</fullName>
    </submittedName>
</protein>
<sequence>MLIKSLKCQIGEFYVNSGCQPSQGFHSVVYDAPKCSIYDKTKFKKITENNIELLEGLWRPDYLSDQIEQCFKNLRFCKSDWRQENLICSQEELEHYVKNAIYLIQEEMGYIQKMNGTPNVYLVWCFGQSNSLYCIFNLVIFIHYLTLRSMKNLNNYLNLHECSQYCH</sequence>
<keyword evidence="1" id="KW-0812">Transmembrane</keyword>
<dbReference type="PANTHER" id="PTHR11319:SF35">
    <property type="entry name" value="OUTER MEMBRANE PROTEIN PMPC-RELATED"/>
    <property type="match status" value="1"/>
</dbReference>
<dbReference type="AlphaFoldDB" id="A0A8S1SAE0"/>
<keyword evidence="1" id="KW-0472">Membrane</keyword>
<dbReference type="Proteomes" id="UP000689195">
    <property type="component" value="Unassembled WGS sequence"/>
</dbReference>
<evidence type="ECO:0000256" key="1">
    <source>
        <dbReference type="SAM" id="Phobius"/>
    </source>
</evidence>
<comment type="caution">
    <text evidence="2">The sequence shown here is derived from an EMBL/GenBank/DDBJ whole genome shotgun (WGS) entry which is preliminary data.</text>
</comment>
<proteinExistence type="predicted"/>
<organism evidence="2 3">
    <name type="scientific">Paramecium pentaurelia</name>
    <dbReference type="NCBI Taxonomy" id="43138"/>
    <lineage>
        <taxon>Eukaryota</taxon>
        <taxon>Sar</taxon>
        <taxon>Alveolata</taxon>
        <taxon>Ciliophora</taxon>
        <taxon>Intramacronucleata</taxon>
        <taxon>Oligohymenophorea</taxon>
        <taxon>Peniculida</taxon>
        <taxon>Parameciidae</taxon>
        <taxon>Paramecium</taxon>
    </lineage>
</organism>
<evidence type="ECO:0000313" key="2">
    <source>
        <dbReference type="EMBL" id="CAD8135874.1"/>
    </source>
</evidence>
<keyword evidence="1" id="KW-1133">Transmembrane helix</keyword>
<evidence type="ECO:0000313" key="3">
    <source>
        <dbReference type="Proteomes" id="UP000689195"/>
    </source>
</evidence>
<name>A0A8S1SAE0_9CILI</name>
<accession>A0A8S1SAE0</accession>
<dbReference type="PANTHER" id="PTHR11319">
    <property type="entry name" value="G PROTEIN-COUPLED RECEPTOR-RELATED"/>
    <property type="match status" value="1"/>
</dbReference>
<gene>
    <name evidence="2" type="ORF">PPENT_87.1.T0040466</name>
</gene>
<dbReference type="EMBL" id="CAJJDO010000004">
    <property type="protein sequence ID" value="CAD8135874.1"/>
    <property type="molecule type" value="Genomic_DNA"/>
</dbReference>
<keyword evidence="3" id="KW-1185">Reference proteome</keyword>
<feature type="transmembrane region" description="Helical" evidence="1">
    <location>
        <begin position="121"/>
        <end position="145"/>
    </location>
</feature>